<comment type="similarity">
    <text evidence="2 3">Belongs to the small heat shock protein (HSP20) family.</text>
</comment>
<evidence type="ECO:0000259" key="6">
    <source>
        <dbReference type="PROSITE" id="PS51203"/>
    </source>
</evidence>
<evidence type="ECO:0000256" key="1">
    <source>
        <dbReference type="ARBA" id="ARBA00023016"/>
    </source>
</evidence>
<evidence type="ECO:0000259" key="5">
    <source>
        <dbReference type="PROSITE" id="PS01031"/>
    </source>
</evidence>
<dbReference type="AlphaFoldDB" id="A0A2W1JIL1"/>
<feature type="domain" description="SHSP" evidence="5">
    <location>
        <begin position="47"/>
        <end position="159"/>
    </location>
</feature>
<organism evidence="7 8">
    <name type="scientific">Acaryochloris thomasi RCC1774</name>
    <dbReference type="NCBI Taxonomy" id="1764569"/>
    <lineage>
        <taxon>Bacteria</taxon>
        <taxon>Bacillati</taxon>
        <taxon>Cyanobacteriota</taxon>
        <taxon>Cyanophyceae</taxon>
        <taxon>Acaryochloridales</taxon>
        <taxon>Acaryochloridaceae</taxon>
        <taxon>Acaryochloris</taxon>
        <taxon>Acaryochloris thomasi</taxon>
    </lineage>
</organism>
<evidence type="ECO:0000256" key="2">
    <source>
        <dbReference type="PROSITE-ProRule" id="PRU00285"/>
    </source>
</evidence>
<gene>
    <name evidence="7" type="primary">hspA_3</name>
    <name evidence="7" type="ORF">C1752_08677</name>
</gene>
<feature type="region of interest" description="Disordered" evidence="4">
    <location>
        <begin position="88"/>
        <end position="107"/>
    </location>
</feature>
<dbReference type="Proteomes" id="UP000248857">
    <property type="component" value="Unassembled WGS sequence"/>
</dbReference>
<feature type="domain" description="CS" evidence="6">
    <location>
        <begin position="51"/>
        <end position="157"/>
    </location>
</feature>
<dbReference type="Gene3D" id="2.60.40.790">
    <property type="match status" value="1"/>
</dbReference>
<dbReference type="InterPro" id="IPR008978">
    <property type="entry name" value="HSP20-like_chaperone"/>
</dbReference>
<dbReference type="PANTHER" id="PTHR46733">
    <property type="entry name" value="26.5 KDA HEAT SHOCK PROTEIN, MITOCHONDRIAL"/>
    <property type="match status" value="1"/>
</dbReference>
<dbReference type="InterPro" id="IPR044587">
    <property type="entry name" value="HSP21-like"/>
</dbReference>
<dbReference type="RefSeq" id="WP_110988553.1">
    <property type="nucleotide sequence ID" value="NZ_CAWNWM010000025.1"/>
</dbReference>
<evidence type="ECO:0000256" key="4">
    <source>
        <dbReference type="SAM" id="MobiDB-lite"/>
    </source>
</evidence>
<evidence type="ECO:0000256" key="3">
    <source>
        <dbReference type="RuleBase" id="RU003616"/>
    </source>
</evidence>
<dbReference type="PROSITE" id="PS51203">
    <property type="entry name" value="CS"/>
    <property type="match status" value="1"/>
</dbReference>
<name>A0A2W1JIL1_9CYAN</name>
<accession>A0A2W1JIL1</accession>
<dbReference type="PANTHER" id="PTHR46733:SF4">
    <property type="entry name" value="HEAT SHOCK PROTEIN 21, CHLOROPLASTIC"/>
    <property type="match status" value="1"/>
</dbReference>
<reference evidence="7 8" key="1">
    <citation type="journal article" date="2018" name="Sci. Rep.">
        <title>A novel species of the marine cyanobacterium Acaryochloris with a unique pigment content and lifestyle.</title>
        <authorList>
            <person name="Partensky F."/>
            <person name="Six C."/>
            <person name="Ratin M."/>
            <person name="Garczarek L."/>
            <person name="Vaulot D."/>
            <person name="Probert I."/>
            <person name="Calteau A."/>
            <person name="Gourvil P."/>
            <person name="Marie D."/>
            <person name="Grebert T."/>
            <person name="Bouchier C."/>
            <person name="Le Panse S."/>
            <person name="Gachenot M."/>
            <person name="Rodriguez F."/>
            <person name="Garrido J.L."/>
        </authorList>
    </citation>
    <scope>NUCLEOTIDE SEQUENCE [LARGE SCALE GENOMIC DNA]</scope>
    <source>
        <strain evidence="7 8">RCC1774</strain>
    </source>
</reference>
<dbReference type="GO" id="GO:0009408">
    <property type="term" value="P:response to heat"/>
    <property type="evidence" value="ECO:0007669"/>
    <property type="project" value="InterPro"/>
</dbReference>
<protein>
    <submittedName>
        <fullName evidence="7">Spore protein SP21</fullName>
    </submittedName>
</protein>
<dbReference type="SUPFAM" id="SSF49764">
    <property type="entry name" value="HSP20-like chaperones"/>
    <property type="match status" value="1"/>
</dbReference>
<dbReference type="PROSITE" id="PS01031">
    <property type="entry name" value="SHSP"/>
    <property type="match status" value="1"/>
</dbReference>
<keyword evidence="8" id="KW-1185">Reference proteome</keyword>
<dbReference type="InterPro" id="IPR007052">
    <property type="entry name" value="CS_dom"/>
</dbReference>
<dbReference type="InterPro" id="IPR002068">
    <property type="entry name" value="A-crystallin/Hsp20_dom"/>
</dbReference>
<proteinExistence type="inferred from homology"/>
<dbReference type="EMBL" id="PQWO01000025">
    <property type="protein sequence ID" value="PZD70902.1"/>
    <property type="molecule type" value="Genomic_DNA"/>
</dbReference>
<sequence>MSIVRRDPFRGLERWQPFGWEPFHEMETLRREMDRMFERWMPDAAGEDGLAFIPSVEMDETDTEVHLKLEVPGLDAKDLNVEVTENAVSVKGERKTESETESEGTVRSEFHYGKFERVIPMPSRIQPDHVEAEYNNGVLNLTLPKSEKEERKSVKVKVS</sequence>
<comment type="caution">
    <text evidence="7">The sequence shown here is derived from an EMBL/GenBank/DDBJ whole genome shotgun (WGS) entry which is preliminary data.</text>
</comment>
<dbReference type="Pfam" id="PF00011">
    <property type="entry name" value="HSP20"/>
    <property type="match status" value="1"/>
</dbReference>
<feature type="compositionally biased region" description="Basic and acidic residues" evidence="4">
    <location>
        <begin position="91"/>
        <end position="107"/>
    </location>
</feature>
<dbReference type="CDD" id="cd06464">
    <property type="entry name" value="ACD_sHsps-like"/>
    <property type="match status" value="1"/>
</dbReference>
<keyword evidence="1" id="KW-0346">Stress response</keyword>
<evidence type="ECO:0000313" key="7">
    <source>
        <dbReference type="EMBL" id="PZD70902.1"/>
    </source>
</evidence>
<evidence type="ECO:0000313" key="8">
    <source>
        <dbReference type="Proteomes" id="UP000248857"/>
    </source>
</evidence>
<dbReference type="OrthoDB" id="9811615at2"/>